<dbReference type="InParanoid" id="G2XVF1"/>
<gene>
    <name evidence="1" type="ORF">BofuT4_P053720.1</name>
</gene>
<accession>G2XVF1</accession>
<dbReference type="EMBL" id="FQ790271">
    <property type="protein sequence ID" value="CCD44471.1"/>
    <property type="molecule type" value="Genomic_DNA"/>
</dbReference>
<sequence>MKNNNTNGKGRNRPTLSVSVSNPSHLQVFVELPSFCLHHSTRAEATVSVEINDLGSSLICRWALPIFGITLSAFEAAIPVDHDLTTVMFEASLFLWIAIQVG</sequence>
<reference evidence="2" key="1">
    <citation type="journal article" date="2011" name="PLoS Genet.">
        <title>Genomic analysis of the necrotrophic fungal pathogens Sclerotinia sclerotiorum and Botrytis cinerea.</title>
        <authorList>
            <person name="Amselem J."/>
            <person name="Cuomo C.A."/>
            <person name="van Kan J.A."/>
            <person name="Viaud M."/>
            <person name="Benito E.P."/>
            <person name="Couloux A."/>
            <person name="Coutinho P.M."/>
            <person name="de Vries R.P."/>
            <person name="Dyer P.S."/>
            <person name="Fillinger S."/>
            <person name="Fournier E."/>
            <person name="Gout L."/>
            <person name="Hahn M."/>
            <person name="Kohn L."/>
            <person name="Lapalu N."/>
            <person name="Plummer K.M."/>
            <person name="Pradier J.M."/>
            <person name="Quevillon E."/>
            <person name="Sharon A."/>
            <person name="Simon A."/>
            <person name="ten Have A."/>
            <person name="Tudzynski B."/>
            <person name="Tudzynski P."/>
            <person name="Wincker P."/>
            <person name="Andrew M."/>
            <person name="Anthouard V."/>
            <person name="Beever R.E."/>
            <person name="Beffa R."/>
            <person name="Benoit I."/>
            <person name="Bouzid O."/>
            <person name="Brault B."/>
            <person name="Chen Z."/>
            <person name="Choquer M."/>
            <person name="Collemare J."/>
            <person name="Cotton P."/>
            <person name="Danchin E.G."/>
            <person name="Da Silva C."/>
            <person name="Gautier A."/>
            <person name="Giraud C."/>
            <person name="Giraud T."/>
            <person name="Gonzalez C."/>
            <person name="Grossetete S."/>
            <person name="Guldener U."/>
            <person name="Henrissat B."/>
            <person name="Howlett B.J."/>
            <person name="Kodira C."/>
            <person name="Kretschmer M."/>
            <person name="Lappartient A."/>
            <person name="Leroch M."/>
            <person name="Levis C."/>
            <person name="Mauceli E."/>
            <person name="Neuveglise C."/>
            <person name="Oeser B."/>
            <person name="Pearson M."/>
            <person name="Poulain J."/>
            <person name="Poussereau N."/>
            <person name="Quesneville H."/>
            <person name="Rascle C."/>
            <person name="Schumacher J."/>
            <person name="Segurens B."/>
            <person name="Sexton A."/>
            <person name="Silva E."/>
            <person name="Sirven C."/>
            <person name="Soanes D.M."/>
            <person name="Talbot N.J."/>
            <person name="Templeton M."/>
            <person name="Yandava C."/>
            <person name="Yarden O."/>
            <person name="Zeng Q."/>
            <person name="Rollins J.A."/>
            <person name="Lebrun M.H."/>
            <person name="Dickman M."/>
        </authorList>
    </citation>
    <scope>NUCLEOTIDE SEQUENCE [LARGE SCALE GENOMIC DNA]</scope>
    <source>
        <strain evidence="2">T4</strain>
    </source>
</reference>
<evidence type="ECO:0000313" key="2">
    <source>
        <dbReference type="Proteomes" id="UP000008177"/>
    </source>
</evidence>
<dbReference type="HOGENOM" id="CLU_2277041_0_0_1"/>
<organism evidence="1 2">
    <name type="scientific">Botryotinia fuckeliana (strain T4)</name>
    <name type="common">Noble rot fungus</name>
    <name type="synonym">Botrytis cinerea</name>
    <dbReference type="NCBI Taxonomy" id="999810"/>
    <lineage>
        <taxon>Eukaryota</taxon>
        <taxon>Fungi</taxon>
        <taxon>Dikarya</taxon>
        <taxon>Ascomycota</taxon>
        <taxon>Pezizomycotina</taxon>
        <taxon>Leotiomycetes</taxon>
        <taxon>Helotiales</taxon>
        <taxon>Sclerotiniaceae</taxon>
        <taxon>Botrytis</taxon>
    </lineage>
</organism>
<name>G2XVF1_BOTF4</name>
<dbReference type="AlphaFoldDB" id="G2XVF1"/>
<dbReference type="Proteomes" id="UP000008177">
    <property type="component" value="Unplaced contigs"/>
</dbReference>
<protein>
    <submittedName>
        <fullName evidence="1">Uncharacterized protein</fullName>
    </submittedName>
</protein>
<evidence type="ECO:0000313" key="1">
    <source>
        <dbReference type="EMBL" id="CCD44471.1"/>
    </source>
</evidence>
<proteinExistence type="predicted"/>